<organism evidence="2 3">
    <name type="scientific">Glomerella acutata</name>
    <name type="common">Colletotrichum acutatum</name>
    <dbReference type="NCBI Taxonomy" id="27357"/>
    <lineage>
        <taxon>Eukaryota</taxon>
        <taxon>Fungi</taxon>
        <taxon>Dikarya</taxon>
        <taxon>Ascomycota</taxon>
        <taxon>Pezizomycotina</taxon>
        <taxon>Sordariomycetes</taxon>
        <taxon>Hypocreomycetidae</taxon>
        <taxon>Glomerellales</taxon>
        <taxon>Glomerellaceae</taxon>
        <taxon>Colletotrichum</taxon>
        <taxon>Colletotrichum acutatum species complex</taxon>
    </lineage>
</organism>
<name>A0AAD8XQD3_GLOAC</name>
<proteinExistence type="predicted"/>
<keyword evidence="1" id="KW-0732">Signal</keyword>
<dbReference type="GeneID" id="85399210"/>
<accession>A0AAD8XQD3</accession>
<reference evidence="2" key="1">
    <citation type="submission" date="2021-12" db="EMBL/GenBank/DDBJ databases">
        <title>Comparative genomics, transcriptomics and evolutionary studies reveal genomic signatures of adaptation to plant cell wall in hemibiotrophic fungi.</title>
        <authorList>
            <consortium name="DOE Joint Genome Institute"/>
            <person name="Baroncelli R."/>
            <person name="Diaz J.F."/>
            <person name="Benocci T."/>
            <person name="Peng M."/>
            <person name="Battaglia E."/>
            <person name="Haridas S."/>
            <person name="Andreopoulos W."/>
            <person name="Labutti K."/>
            <person name="Pangilinan J."/>
            <person name="Floch G.L."/>
            <person name="Makela M.R."/>
            <person name="Henrissat B."/>
            <person name="Grigoriev I.V."/>
            <person name="Crouch J.A."/>
            <person name="De Vries R.P."/>
            <person name="Sukno S.A."/>
            <person name="Thon M.R."/>
        </authorList>
    </citation>
    <scope>NUCLEOTIDE SEQUENCE</scope>
    <source>
        <strain evidence="2">CBS 112980</strain>
    </source>
</reference>
<dbReference type="AlphaFoldDB" id="A0AAD8XQD3"/>
<feature type="chain" id="PRO_5042267687" evidence="1">
    <location>
        <begin position="25"/>
        <end position="335"/>
    </location>
</feature>
<protein>
    <submittedName>
        <fullName evidence="2">Uncharacterized protein</fullName>
    </submittedName>
</protein>
<dbReference type="EMBL" id="JAHMHS010000002">
    <property type="protein sequence ID" value="KAK1731566.1"/>
    <property type="molecule type" value="Genomic_DNA"/>
</dbReference>
<evidence type="ECO:0000256" key="1">
    <source>
        <dbReference type="SAM" id="SignalP"/>
    </source>
</evidence>
<dbReference type="RefSeq" id="XP_060371621.1">
    <property type="nucleotide sequence ID" value="XM_060515312.1"/>
</dbReference>
<evidence type="ECO:0000313" key="2">
    <source>
        <dbReference type="EMBL" id="KAK1731566.1"/>
    </source>
</evidence>
<feature type="signal peptide" evidence="1">
    <location>
        <begin position="1"/>
        <end position="24"/>
    </location>
</feature>
<sequence>MDMCLIGACLGLLGILGNAARGLGAPVGICDRPVSREYQPSISQHSTAAIDDGGVSVKVPVIPYGHYGVLRTPSEFTRKVQIVGSWRRCFGPGRKLIFLRRSSRDSAAGFARKGTSDPGTAGSLLTHGVSGGWRSRGLPCTPRTFRNRPAQIPDDERRVETMRAWNTQDAAKLYDWPEKVLFSSTYKAIRFSLVKSGGAVALSASPQLNTRIGVSAHACSALGGLGTPHLSRIPRIDLACPRFRSRGANDRGRSANLRPMPSLSISGYRRSHAEQPFSPTIARCEGYETCRGALWPAKARVNCSQIADYLIVVLFRLAPTENRPQAIPTSWASMF</sequence>
<dbReference type="Proteomes" id="UP001244207">
    <property type="component" value="Unassembled WGS sequence"/>
</dbReference>
<keyword evidence="3" id="KW-1185">Reference proteome</keyword>
<evidence type="ECO:0000313" key="3">
    <source>
        <dbReference type="Proteomes" id="UP001244207"/>
    </source>
</evidence>
<comment type="caution">
    <text evidence="2">The sequence shown here is derived from an EMBL/GenBank/DDBJ whole genome shotgun (WGS) entry which is preliminary data.</text>
</comment>
<gene>
    <name evidence="2" type="ORF">BDZ83DRAFT_768459</name>
</gene>